<dbReference type="SUPFAM" id="SSF48498">
    <property type="entry name" value="Tetracyclin repressor-like, C-terminal domain"/>
    <property type="match status" value="1"/>
</dbReference>
<keyword evidence="3" id="KW-0804">Transcription</keyword>
<dbReference type="Proteomes" id="UP001501303">
    <property type="component" value="Unassembled WGS sequence"/>
</dbReference>
<feature type="region of interest" description="Disordered" evidence="5">
    <location>
        <begin position="101"/>
        <end position="124"/>
    </location>
</feature>
<feature type="domain" description="HTH tetR-type" evidence="6">
    <location>
        <begin position="8"/>
        <end position="67"/>
    </location>
</feature>
<evidence type="ECO:0000313" key="7">
    <source>
        <dbReference type="EMBL" id="GAA1930764.1"/>
    </source>
</evidence>
<name>A0ABN2PS65_9ACTN</name>
<dbReference type="PROSITE" id="PS50977">
    <property type="entry name" value="HTH_TETR_2"/>
    <property type="match status" value="1"/>
</dbReference>
<dbReference type="InterPro" id="IPR050109">
    <property type="entry name" value="HTH-type_TetR-like_transc_reg"/>
</dbReference>
<keyword evidence="8" id="KW-1185">Reference proteome</keyword>
<proteinExistence type="predicted"/>
<dbReference type="InterPro" id="IPR001647">
    <property type="entry name" value="HTH_TetR"/>
</dbReference>
<dbReference type="InterPro" id="IPR009057">
    <property type="entry name" value="Homeodomain-like_sf"/>
</dbReference>
<accession>A0ABN2PS65</accession>
<reference evidence="7 8" key="1">
    <citation type="journal article" date="2019" name="Int. J. Syst. Evol. Microbiol.">
        <title>The Global Catalogue of Microorganisms (GCM) 10K type strain sequencing project: providing services to taxonomists for standard genome sequencing and annotation.</title>
        <authorList>
            <consortium name="The Broad Institute Genomics Platform"/>
            <consortium name="The Broad Institute Genome Sequencing Center for Infectious Disease"/>
            <person name="Wu L."/>
            <person name="Ma J."/>
        </authorList>
    </citation>
    <scope>NUCLEOTIDE SEQUENCE [LARGE SCALE GENOMIC DNA]</scope>
    <source>
        <strain evidence="7 8">JCM 13581</strain>
    </source>
</reference>
<dbReference type="SUPFAM" id="SSF46689">
    <property type="entry name" value="Homeodomain-like"/>
    <property type="match status" value="1"/>
</dbReference>
<comment type="caution">
    <text evidence="7">The sequence shown here is derived from an EMBL/GenBank/DDBJ whole genome shotgun (WGS) entry which is preliminary data.</text>
</comment>
<gene>
    <name evidence="7" type="ORF">GCM10009716_42720</name>
</gene>
<evidence type="ECO:0000256" key="3">
    <source>
        <dbReference type="ARBA" id="ARBA00023163"/>
    </source>
</evidence>
<evidence type="ECO:0000256" key="5">
    <source>
        <dbReference type="SAM" id="MobiDB-lite"/>
    </source>
</evidence>
<dbReference type="PRINTS" id="PR00455">
    <property type="entry name" value="HTHTETR"/>
</dbReference>
<evidence type="ECO:0000256" key="2">
    <source>
        <dbReference type="ARBA" id="ARBA00023125"/>
    </source>
</evidence>
<dbReference type="InterPro" id="IPR049445">
    <property type="entry name" value="TetR_SbtR-like_C"/>
</dbReference>
<keyword evidence="2 4" id="KW-0238">DNA-binding</keyword>
<dbReference type="PANTHER" id="PTHR30055:SF234">
    <property type="entry name" value="HTH-TYPE TRANSCRIPTIONAL REGULATOR BETI"/>
    <property type="match status" value="1"/>
</dbReference>
<dbReference type="EMBL" id="BAAAMJ010000059">
    <property type="protein sequence ID" value="GAA1930764.1"/>
    <property type="molecule type" value="Genomic_DNA"/>
</dbReference>
<evidence type="ECO:0000313" key="8">
    <source>
        <dbReference type="Proteomes" id="UP001501303"/>
    </source>
</evidence>
<protein>
    <recommendedName>
        <fullName evidence="6">HTH tetR-type domain-containing protein</fullName>
    </recommendedName>
</protein>
<dbReference type="InterPro" id="IPR036271">
    <property type="entry name" value="Tet_transcr_reg_TetR-rel_C_sf"/>
</dbReference>
<dbReference type="Gene3D" id="1.10.357.10">
    <property type="entry name" value="Tetracycline Repressor, domain 2"/>
    <property type="match status" value="1"/>
</dbReference>
<evidence type="ECO:0000256" key="1">
    <source>
        <dbReference type="ARBA" id="ARBA00023015"/>
    </source>
</evidence>
<evidence type="ECO:0000256" key="4">
    <source>
        <dbReference type="PROSITE-ProRule" id="PRU00335"/>
    </source>
</evidence>
<evidence type="ECO:0000259" key="6">
    <source>
        <dbReference type="PROSITE" id="PS50977"/>
    </source>
</evidence>
<feature type="DNA-binding region" description="H-T-H motif" evidence="4">
    <location>
        <begin position="30"/>
        <end position="49"/>
    </location>
</feature>
<dbReference type="Pfam" id="PF21597">
    <property type="entry name" value="TetR_C_43"/>
    <property type="match status" value="1"/>
</dbReference>
<organism evidence="7 8">
    <name type="scientific">Streptomyces sodiiphilus</name>
    <dbReference type="NCBI Taxonomy" id="226217"/>
    <lineage>
        <taxon>Bacteria</taxon>
        <taxon>Bacillati</taxon>
        <taxon>Actinomycetota</taxon>
        <taxon>Actinomycetes</taxon>
        <taxon>Kitasatosporales</taxon>
        <taxon>Streptomycetaceae</taxon>
        <taxon>Streptomyces</taxon>
    </lineage>
</organism>
<sequence length="197" mass="20908">MRLRTDARRNLRQVLTAAREVFGEQGYGAPMEEVARRAGVGVGTVYRRFPSKETLVRFIAEEEIQRLTDRARETLRQADGPWEALEHFVRSAAGPGTGRLLPAGLLPGDGRPGPEPGSGSGADSVQVRAGELLAAMGRLVDGARAAGALRADVTVADVLLVIATTPPAGDDAARQAAASERLREILLRGLRALPAAR</sequence>
<dbReference type="PANTHER" id="PTHR30055">
    <property type="entry name" value="HTH-TYPE TRANSCRIPTIONAL REGULATOR RUTR"/>
    <property type="match status" value="1"/>
</dbReference>
<keyword evidence="1" id="KW-0805">Transcription regulation</keyword>
<dbReference type="Pfam" id="PF00440">
    <property type="entry name" value="TetR_N"/>
    <property type="match status" value="1"/>
</dbReference>